<comment type="caution">
    <text evidence="1">The sequence shown here is derived from an EMBL/GenBank/DDBJ whole genome shotgun (WGS) entry which is preliminary data.</text>
</comment>
<name>A0A401IGV1_APHSA</name>
<dbReference type="Proteomes" id="UP000287247">
    <property type="component" value="Unassembled WGS sequence"/>
</dbReference>
<evidence type="ECO:0008006" key="3">
    <source>
        <dbReference type="Google" id="ProtNLM"/>
    </source>
</evidence>
<accession>A0A401IGV1</accession>
<dbReference type="EMBL" id="BDQK01000008">
    <property type="protein sequence ID" value="GBF80449.1"/>
    <property type="molecule type" value="Genomic_DNA"/>
</dbReference>
<dbReference type="Gene3D" id="1.20.1220.20">
    <property type="entry name" value="Uncharcterised protein PF01724"/>
    <property type="match status" value="1"/>
</dbReference>
<dbReference type="InterPro" id="IPR002636">
    <property type="entry name" value="DUF29"/>
</dbReference>
<sequence length="62" mass="7529">MNIETFKQKDILVKLYDQHFNLWLETTANLLQNRQFDQIDYDNLIEEIEAMGRSEKHALVRF</sequence>
<dbReference type="Pfam" id="PF01724">
    <property type="entry name" value="DUF29"/>
    <property type="match status" value="1"/>
</dbReference>
<proteinExistence type="predicted"/>
<dbReference type="OrthoDB" id="5769308at2"/>
<protein>
    <recommendedName>
        <fullName evidence="3">DUF29 domain-containing protein</fullName>
    </recommendedName>
</protein>
<organism evidence="1 2">
    <name type="scientific">Aphanothece sacrum FPU1</name>
    <dbReference type="NCBI Taxonomy" id="1920663"/>
    <lineage>
        <taxon>Bacteria</taxon>
        <taxon>Bacillati</taxon>
        <taxon>Cyanobacteriota</taxon>
        <taxon>Cyanophyceae</taxon>
        <taxon>Oscillatoriophycideae</taxon>
        <taxon>Chroococcales</taxon>
        <taxon>Aphanothecaceae</taxon>
        <taxon>Aphanothece</taxon>
    </lineage>
</organism>
<gene>
    <name evidence="1" type="ORF">AsFPU1_1850</name>
</gene>
<dbReference type="PANTHER" id="PTHR34235">
    <property type="entry name" value="SLR1203 PROTEIN-RELATED"/>
    <property type="match status" value="1"/>
</dbReference>
<dbReference type="PANTHER" id="PTHR34235:SF3">
    <property type="entry name" value="SLR1203 PROTEIN"/>
    <property type="match status" value="1"/>
</dbReference>
<evidence type="ECO:0000313" key="1">
    <source>
        <dbReference type="EMBL" id="GBF80449.1"/>
    </source>
</evidence>
<keyword evidence="2" id="KW-1185">Reference proteome</keyword>
<reference evidence="2" key="1">
    <citation type="submission" date="2017-05" db="EMBL/GenBank/DDBJ databases">
        <title>Physiological properties and genetic analysis related to exopolysaccharide production of fresh-water unicellular cyanobacterium Aphanothece sacrum, Suizenji Nori, that has been cultured as a food source in Japan.</title>
        <authorList>
            <person name="Kanesaki Y."/>
            <person name="Yoshikawa S."/>
            <person name="Ohki K."/>
        </authorList>
    </citation>
    <scope>NUCLEOTIDE SEQUENCE [LARGE SCALE GENOMIC DNA]</scope>
    <source>
        <strain evidence="2">FPU1</strain>
    </source>
</reference>
<dbReference type="AlphaFoldDB" id="A0A401IGV1"/>
<evidence type="ECO:0000313" key="2">
    <source>
        <dbReference type="Proteomes" id="UP000287247"/>
    </source>
</evidence>